<sequence length="149" mass="16206">MKLTPRGSLLTLVLSLLISFWAFSDDSLHGAAYHGDEALVIKLLATNPDPDARDSFGGTALHGAMFQDNLNIVRLLIDAGFDVNAIGPRNGYTPLHDAVWANNLEAAKLLVENGSRVDIRSRDGQTPLDKARAEAKFEMVKYLESVSAK</sequence>
<gene>
    <name evidence="5" type="ORF">FCL42_00865</name>
</gene>
<dbReference type="RefSeq" id="WP_136861480.1">
    <property type="nucleotide sequence ID" value="NZ_SWCJ01000001.1"/>
</dbReference>
<accession>A0A4U1BT35</accession>
<keyword evidence="4" id="KW-0732">Signal</keyword>
<dbReference type="OrthoDB" id="671583at2"/>
<keyword evidence="6" id="KW-1185">Reference proteome</keyword>
<dbReference type="PROSITE" id="PS50088">
    <property type="entry name" value="ANK_REPEAT"/>
    <property type="match status" value="2"/>
</dbReference>
<evidence type="ECO:0000313" key="6">
    <source>
        <dbReference type="Proteomes" id="UP000305675"/>
    </source>
</evidence>
<feature type="signal peptide" evidence="4">
    <location>
        <begin position="1"/>
        <end position="24"/>
    </location>
</feature>
<feature type="repeat" description="ANK" evidence="3">
    <location>
        <begin position="90"/>
        <end position="122"/>
    </location>
</feature>
<dbReference type="AlphaFoldDB" id="A0A4U1BT35"/>
<evidence type="ECO:0000313" key="5">
    <source>
        <dbReference type="EMBL" id="TKB58332.1"/>
    </source>
</evidence>
<feature type="repeat" description="ANK" evidence="3">
    <location>
        <begin position="56"/>
        <end position="88"/>
    </location>
</feature>
<organism evidence="5 6">
    <name type="scientific">Ferrimonas aestuarii</name>
    <dbReference type="NCBI Taxonomy" id="2569539"/>
    <lineage>
        <taxon>Bacteria</taxon>
        <taxon>Pseudomonadati</taxon>
        <taxon>Pseudomonadota</taxon>
        <taxon>Gammaproteobacteria</taxon>
        <taxon>Alteromonadales</taxon>
        <taxon>Ferrimonadaceae</taxon>
        <taxon>Ferrimonas</taxon>
    </lineage>
</organism>
<feature type="chain" id="PRO_5020303043" evidence="4">
    <location>
        <begin position="25"/>
        <end position="149"/>
    </location>
</feature>
<keyword evidence="2 3" id="KW-0040">ANK repeat</keyword>
<evidence type="ECO:0000256" key="2">
    <source>
        <dbReference type="ARBA" id="ARBA00023043"/>
    </source>
</evidence>
<dbReference type="Proteomes" id="UP000305675">
    <property type="component" value="Unassembled WGS sequence"/>
</dbReference>
<dbReference type="PANTHER" id="PTHR24201">
    <property type="entry name" value="ANK_REP_REGION DOMAIN-CONTAINING PROTEIN"/>
    <property type="match status" value="1"/>
</dbReference>
<comment type="caution">
    <text evidence="5">The sequence shown here is derived from an EMBL/GenBank/DDBJ whole genome shotgun (WGS) entry which is preliminary data.</text>
</comment>
<dbReference type="SMART" id="SM00248">
    <property type="entry name" value="ANK"/>
    <property type="match status" value="3"/>
</dbReference>
<dbReference type="Pfam" id="PF12796">
    <property type="entry name" value="Ank_2"/>
    <property type="match status" value="1"/>
</dbReference>
<evidence type="ECO:0000256" key="4">
    <source>
        <dbReference type="SAM" id="SignalP"/>
    </source>
</evidence>
<protein>
    <submittedName>
        <fullName evidence="5">Ankyrin repeat domain-containing protein</fullName>
    </submittedName>
</protein>
<dbReference type="EMBL" id="SWCJ01000001">
    <property type="protein sequence ID" value="TKB58332.1"/>
    <property type="molecule type" value="Genomic_DNA"/>
</dbReference>
<dbReference type="InterPro" id="IPR036770">
    <property type="entry name" value="Ankyrin_rpt-contain_sf"/>
</dbReference>
<dbReference type="SUPFAM" id="SSF48403">
    <property type="entry name" value="Ankyrin repeat"/>
    <property type="match status" value="1"/>
</dbReference>
<dbReference type="InterPro" id="IPR050776">
    <property type="entry name" value="Ank_Repeat/CDKN_Inhibitor"/>
</dbReference>
<reference evidence="5 6" key="1">
    <citation type="submission" date="2019-04" db="EMBL/GenBank/DDBJ databases">
        <authorList>
            <person name="Hwang J.C."/>
        </authorList>
    </citation>
    <scope>NUCLEOTIDE SEQUENCE [LARGE SCALE GENOMIC DNA]</scope>
    <source>
        <strain evidence="5 6">IMCC35002</strain>
    </source>
</reference>
<evidence type="ECO:0000256" key="1">
    <source>
        <dbReference type="ARBA" id="ARBA00022737"/>
    </source>
</evidence>
<dbReference type="PANTHER" id="PTHR24201:SF15">
    <property type="entry name" value="ANKYRIN REPEAT DOMAIN-CONTAINING PROTEIN 66"/>
    <property type="match status" value="1"/>
</dbReference>
<evidence type="ECO:0000256" key="3">
    <source>
        <dbReference type="PROSITE-ProRule" id="PRU00023"/>
    </source>
</evidence>
<dbReference type="Gene3D" id="1.25.40.20">
    <property type="entry name" value="Ankyrin repeat-containing domain"/>
    <property type="match status" value="2"/>
</dbReference>
<keyword evidence="1" id="KW-0677">Repeat</keyword>
<dbReference type="InterPro" id="IPR002110">
    <property type="entry name" value="Ankyrin_rpt"/>
</dbReference>
<dbReference type="PROSITE" id="PS50297">
    <property type="entry name" value="ANK_REP_REGION"/>
    <property type="match status" value="2"/>
</dbReference>
<proteinExistence type="predicted"/>
<name>A0A4U1BT35_9GAMM</name>